<evidence type="ECO:0000256" key="2">
    <source>
        <dbReference type="PROSITE-ProRule" id="PRU00335"/>
    </source>
</evidence>
<dbReference type="Pfam" id="PF00440">
    <property type="entry name" value="TetR_N"/>
    <property type="match status" value="1"/>
</dbReference>
<evidence type="ECO:0000256" key="1">
    <source>
        <dbReference type="ARBA" id="ARBA00023125"/>
    </source>
</evidence>
<dbReference type="KEGG" id="salc:C2138_09230"/>
<keyword evidence="5" id="KW-1185">Reference proteome</keyword>
<evidence type="ECO:0000313" key="4">
    <source>
        <dbReference type="EMBL" id="PWB97151.1"/>
    </source>
</evidence>
<proteinExistence type="predicted"/>
<evidence type="ECO:0000259" key="3">
    <source>
        <dbReference type="PROSITE" id="PS50977"/>
    </source>
</evidence>
<reference evidence="5" key="1">
    <citation type="submission" date="2018-04" db="EMBL/GenBank/DDBJ databases">
        <authorList>
            <person name="Liu S."/>
            <person name="Wang Z."/>
            <person name="Li J."/>
        </authorList>
    </citation>
    <scope>NUCLEOTIDE SEQUENCE [LARGE SCALE GENOMIC DNA]</scope>
    <source>
        <strain evidence="5">S1194</strain>
    </source>
</reference>
<dbReference type="InterPro" id="IPR001647">
    <property type="entry name" value="HTH_TetR"/>
</dbReference>
<feature type="DNA-binding region" description="H-T-H motif" evidence="2">
    <location>
        <begin position="37"/>
        <end position="56"/>
    </location>
</feature>
<dbReference type="RefSeq" id="WP_108517286.1">
    <property type="nucleotide sequence ID" value="NZ_CP026951.1"/>
</dbReference>
<dbReference type="InterPro" id="IPR009057">
    <property type="entry name" value="Homeodomain-like_sf"/>
</dbReference>
<dbReference type="OrthoDB" id="9796019at2"/>
<dbReference type="GO" id="GO:0003677">
    <property type="term" value="F:DNA binding"/>
    <property type="evidence" value="ECO:0007669"/>
    <property type="project" value="UniProtKB-UniRule"/>
</dbReference>
<accession>A0A2U1SZV3</accession>
<protein>
    <submittedName>
        <fullName evidence="4">TetR/AcrR family transcriptional regulator</fullName>
    </submittedName>
</protein>
<dbReference type="SUPFAM" id="SSF46689">
    <property type="entry name" value="Homeodomain-like"/>
    <property type="match status" value="1"/>
</dbReference>
<name>A0A2U1SZV3_9MICO</name>
<dbReference type="Proteomes" id="UP000244978">
    <property type="component" value="Unassembled WGS sequence"/>
</dbReference>
<dbReference type="Gene3D" id="1.10.357.10">
    <property type="entry name" value="Tetracycline Repressor, domain 2"/>
    <property type="match status" value="1"/>
</dbReference>
<comment type="caution">
    <text evidence="4">The sequence shown here is derived from an EMBL/GenBank/DDBJ whole genome shotgun (WGS) entry which is preliminary data.</text>
</comment>
<gene>
    <name evidence="4" type="ORF">DF220_04345</name>
</gene>
<sequence>MPRITAPSVVEHRAIQREALILEASRILLADGTAAVTPAAVGKAVGLARSSVYEYFPSSGDLLAEVAVRAIIDWTNELGEAIDPAEPGWPRLEAYVRASLSMVAEGKHEIANRLEGFVFTASQVQRFMEHHDEISSPLPRILSEIGTAQPALDSSLVQGIVDAGTRCISEGQDVTVVSDRVLALLRRGLA</sequence>
<dbReference type="EMBL" id="QEEX01000001">
    <property type="protein sequence ID" value="PWB97151.1"/>
    <property type="molecule type" value="Genomic_DNA"/>
</dbReference>
<dbReference type="PROSITE" id="PS50977">
    <property type="entry name" value="HTH_TETR_2"/>
    <property type="match status" value="1"/>
</dbReference>
<dbReference type="AlphaFoldDB" id="A0A2U1SZV3"/>
<evidence type="ECO:0000313" key="5">
    <source>
        <dbReference type="Proteomes" id="UP000244978"/>
    </source>
</evidence>
<organism evidence="4 5">
    <name type="scientific">Homoserinimonas hongtaonis</name>
    <dbReference type="NCBI Taxonomy" id="2079791"/>
    <lineage>
        <taxon>Bacteria</taxon>
        <taxon>Bacillati</taxon>
        <taxon>Actinomycetota</taxon>
        <taxon>Actinomycetes</taxon>
        <taxon>Micrococcales</taxon>
        <taxon>Microbacteriaceae</taxon>
        <taxon>Homoserinimonas</taxon>
    </lineage>
</organism>
<feature type="domain" description="HTH tetR-type" evidence="3">
    <location>
        <begin position="14"/>
        <end position="74"/>
    </location>
</feature>
<keyword evidence="1 2" id="KW-0238">DNA-binding</keyword>